<dbReference type="InterPro" id="IPR011717">
    <property type="entry name" value="TPR-4"/>
</dbReference>
<dbReference type="InterPro" id="IPR052943">
    <property type="entry name" value="TMTC_O-mannosyl-trnsfr"/>
</dbReference>
<evidence type="ECO:0000256" key="1">
    <source>
        <dbReference type="SAM" id="MobiDB-lite"/>
    </source>
</evidence>
<dbReference type="PANTHER" id="PTHR44809:SF1">
    <property type="entry name" value="PROTEIN O-MANNOSYL-TRANSFERASE TMTC1"/>
    <property type="match status" value="1"/>
</dbReference>
<evidence type="ECO:0000313" key="2">
    <source>
        <dbReference type="EMBL" id="MBP2060151.1"/>
    </source>
</evidence>
<reference evidence="2 3" key="1">
    <citation type="submission" date="2021-03" db="EMBL/GenBank/DDBJ databases">
        <title>Genomic Encyclopedia of Type Strains, Phase IV (KMG-IV): sequencing the most valuable type-strain genomes for metagenomic binning, comparative biology and taxonomic classification.</title>
        <authorList>
            <person name="Goeker M."/>
        </authorList>
    </citation>
    <scope>NUCLEOTIDE SEQUENCE [LARGE SCALE GENOMIC DNA]</scope>
    <source>
        <strain evidence="2 3">DSM 41954</strain>
    </source>
</reference>
<dbReference type="PANTHER" id="PTHR44809">
    <property type="match status" value="1"/>
</dbReference>
<dbReference type="Pfam" id="PF07721">
    <property type="entry name" value="TPR_4"/>
    <property type="match status" value="1"/>
</dbReference>
<dbReference type="Gene3D" id="1.25.40.10">
    <property type="entry name" value="Tetratricopeptide repeat domain"/>
    <property type="match status" value="1"/>
</dbReference>
<dbReference type="EMBL" id="JAGGLR010000002">
    <property type="protein sequence ID" value="MBP2060151.1"/>
    <property type="molecule type" value="Genomic_DNA"/>
</dbReference>
<name>A0ABS4MLJ0_9ACTN</name>
<organism evidence="2 3">
    <name type="scientific">Streptomyces iranensis</name>
    <dbReference type="NCBI Taxonomy" id="576784"/>
    <lineage>
        <taxon>Bacteria</taxon>
        <taxon>Bacillati</taxon>
        <taxon>Actinomycetota</taxon>
        <taxon>Actinomycetes</taxon>
        <taxon>Kitasatosporales</taxon>
        <taxon>Streptomycetaceae</taxon>
        <taxon>Streptomyces</taxon>
        <taxon>Streptomyces violaceusniger group</taxon>
    </lineage>
</organism>
<dbReference type="InterPro" id="IPR011990">
    <property type="entry name" value="TPR-like_helical_dom_sf"/>
</dbReference>
<protein>
    <submittedName>
        <fullName evidence="2">Tetratricopeptide (TPR) repeat protein</fullName>
    </submittedName>
</protein>
<dbReference type="SUPFAM" id="SSF81901">
    <property type="entry name" value="HCP-like"/>
    <property type="match status" value="1"/>
</dbReference>
<dbReference type="Pfam" id="PF13432">
    <property type="entry name" value="TPR_16"/>
    <property type="match status" value="1"/>
</dbReference>
<accession>A0ABS4MLJ0</accession>
<feature type="region of interest" description="Disordered" evidence="1">
    <location>
        <begin position="57"/>
        <end position="77"/>
    </location>
</feature>
<sequence length="558" mass="59738">MTGMGSHEISGGCFGAAVQAGNLENLTITSSCANPPPCPEDPRDWPLAGEWEALVAGTHPSRPGTGGGDGDVPPYIARDADEPIRRRVAEAERDGGMVLVVGDSTAGKTRAAFEAVRAVLPAYRVCAPSADNDLTGVPLSIERGGSPCVVWLDDLERYLRPGGMQIDVLAALTRLKVPVVATMRLKPFESFSAARDHGSGAQLLRAAGVIDLDRLWSEGELSRAERCDDPRILDALTHHGTYGVAEYLAAGPSLLREWRRAGPGNGHARGTALVRAAVDLTRCGLRGPYPRALLEDAHQWYLPAEGSISRLEPLDTAFDWASKVRHGVTSLLLPAGTEKWLAFDYLVDHADTKIPDQVWEVALAHTDADADRWVIARNAQDVAPHAAEKAWRPLADAGNPYAANDLALLLGELGRVQEAESLYRQALGKGHLDAANNLAVLLEKEGRIDEAEALYRSALGSGDPYAALNLGALLERAERLAEAAALYRRALNNGSKHAAHALATLAQKMGSLDEAVSLYRVAIDLGDPYAAEDLAELLIFLGRPREAEECRAGRATSD</sequence>
<gene>
    <name evidence="2" type="ORF">J2Z30_001149</name>
</gene>
<dbReference type="Proteomes" id="UP000756710">
    <property type="component" value="Unassembled WGS sequence"/>
</dbReference>
<keyword evidence="3" id="KW-1185">Reference proteome</keyword>
<comment type="caution">
    <text evidence="2">The sequence shown here is derived from an EMBL/GenBank/DDBJ whole genome shotgun (WGS) entry which is preliminary data.</text>
</comment>
<evidence type="ECO:0000313" key="3">
    <source>
        <dbReference type="Proteomes" id="UP000756710"/>
    </source>
</evidence>
<proteinExistence type="predicted"/>